<dbReference type="Pfam" id="PF14624">
    <property type="entry name" value="Vwaint"/>
    <property type="match status" value="1"/>
</dbReference>
<reference evidence="3" key="2">
    <citation type="submission" date="2023-04" db="EMBL/GenBank/DDBJ databases">
        <authorList>
            <person name="Bruccoleri R.E."/>
            <person name="Oakeley E.J."/>
            <person name="Faust A.-M."/>
            <person name="Dessus-Babus S."/>
            <person name="Altorfer M."/>
            <person name="Burckhardt D."/>
            <person name="Oertli M."/>
            <person name="Naumann U."/>
            <person name="Petersen F."/>
            <person name="Wong J."/>
        </authorList>
    </citation>
    <scope>NUCLEOTIDE SEQUENCE</scope>
    <source>
        <strain evidence="3">GSM-AAB239-AS_SAM_17_03QT</strain>
        <tissue evidence="3">Leaf</tissue>
    </source>
</reference>
<reference evidence="3" key="1">
    <citation type="journal article" date="2023" name="GigaByte">
        <title>Genome assembly of the bearded iris, Iris pallida Lam.</title>
        <authorList>
            <person name="Bruccoleri R.E."/>
            <person name="Oakeley E.J."/>
            <person name="Faust A.M.E."/>
            <person name="Altorfer M."/>
            <person name="Dessus-Babus S."/>
            <person name="Burckhardt D."/>
            <person name="Oertli M."/>
            <person name="Naumann U."/>
            <person name="Petersen F."/>
            <person name="Wong J."/>
        </authorList>
    </citation>
    <scope>NUCLEOTIDE SEQUENCE</scope>
    <source>
        <strain evidence="3">GSM-AAB239-AS_SAM_17_03QT</strain>
    </source>
</reference>
<dbReference type="Gene3D" id="3.40.50.410">
    <property type="entry name" value="von Willebrand factor, type A domain"/>
    <property type="match status" value="1"/>
</dbReference>
<dbReference type="InterPro" id="IPR002035">
    <property type="entry name" value="VWF_A"/>
</dbReference>
<accession>A0AAX6ERV3</accession>
<dbReference type="PROSITE" id="PS50234">
    <property type="entry name" value="VWFA"/>
    <property type="match status" value="1"/>
</dbReference>
<dbReference type="InterPro" id="IPR032838">
    <property type="entry name" value="Vwaint_dom"/>
</dbReference>
<dbReference type="Proteomes" id="UP001140949">
    <property type="component" value="Unassembled WGS sequence"/>
</dbReference>
<name>A0AAX6ERV3_IRIPA</name>
<dbReference type="InterPro" id="IPR036465">
    <property type="entry name" value="vWFA_dom_sf"/>
</dbReference>
<comment type="caution">
    <text evidence="3">The sequence shown here is derived from an EMBL/GenBank/DDBJ whole genome shotgun (WGS) entry which is preliminary data.</text>
</comment>
<sequence>MSFNNDEPIVDIPEAPGKPTAIKAGLTQLRIIKKDEAPLEETPNFKVLLELTGAAASNDRPGVDLVTVLDISGSMKDENKLEKLKVAMRFLIKKLSPIDRLSVVTFNGGTNALCPLRQITEKAQGEIEGLVNGLNAGGSTNIAAGLQTGLAVLNGRRLTSGRTVAIMLMTDGQQDPGTNAAGVPVSGVPVYTFGFGSDYNATVLMQVAQNSKGGTFSIAQNIDNLSLVFSQCLAGLLTVVVQDLKLTVTHKQMPLQKLLESTLQTVTAGNYPQTPIDANGSITVSFGDLYSREVRKVIVDLLLPEVPSSTGADILDINYMYSASGGPFNAFPITVNIDRSGTATMDQEKDEVAVEMSRLSTARMMKAAREMADEKKLEAAKDKLVEAENMLEDVVVVHPLIDMLKTELQQMFELMRSQDVYEKKGRPFALSSETSHDRQRFAARGDDVDKLRLFATPRMDTLLEQAKEFVKDPSKPVPTEAEDVKNEIAADPLGPISGALSYYIQTAIQSLKAIDNIINSSRRS</sequence>
<dbReference type="PANTHER" id="PTHR10579:SF129">
    <property type="entry name" value="OS01G0640200 PROTEIN"/>
    <property type="match status" value="1"/>
</dbReference>
<dbReference type="PANTHER" id="PTHR10579">
    <property type="entry name" value="CALCIUM-ACTIVATED CHLORIDE CHANNEL REGULATOR"/>
    <property type="match status" value="1"/>
</dbReference>
<evidence type="ECO:0000313" key="3">
    <source>
        <dbReference type="EMBL" id="KAJ6806804.1"/>
    </source>
</evidence>
<dbReference type="AlphaFoldDB" id="A0AAX6ERV3"/>
<dbReference type="EMBL" id="JANAVB010034417">
    <property type="protein sequence ID" value="KAJ6806804.1"/>
    <property type="molecule type" value="Genomic_DNA"/>
</dbReference>
<organism evidence="3 4">
    <name type="scientific">Iris pallida</name>
    <name type="common">Sweet iris</name>
    <dbReference type="NCBI Taxonomy" id="29817"/>
    <lineage>
        <taxon>Eukaryota</taxon>
        <taxon>Viridiplantae</taxon>
        <taxon>Streptophyta</taxon>
        <taxon>Embryophyta</taxon>
        <taxon>Tracheophyta</taxon>
        <taxon>Spermatophyta</taxon>
        <taxon>Magnoliopsida</taxon>
        <taxon>Liliopsida</taxon>
        <taxon>Asparagales</taxon>
        <taxon>Iridaceae</taxon>
        <taxon>Iridoideae</taxon>
        <taxon>Irideae</taxon>
        <taxon>Iris</taxon>
    </lineage>
</organism>
<evidence type="ECO:0000259" key="2">
    <source>
        <dbReference type="PROSITE" id="PS50234"/>
    </source>
</evidence>
<protein>
    <recommendedName>
        <fullName evidence="2">VWFA domain-containing protein</fullName>
    </recommendedName>
</protein>
<keyword evidence="1" id="KW-0175">Coiled coil</keyword>
<dbReference type="InterPro" id="IPR051266">
    <property type="entry name" value="CLCR"/>
</dbReference>
<feature type="coiled-coil region" evidence="1">
    <location>
        <begin position="370"/>
        <end position="397"/>
    </location>
</feature>
<evidence type="ECO:0000313" key="4">
    <source>
        <dbReference type="Proteomes" id="UP001140949"/>
    </source>
</evidence>
<feature type="domain" description="VWFA" evidence="2">
    <location>
        <begin position="64"/>
        <end position="233"/>
    </location>
</feature>
<dbReference type="SMART" id="SM00327">
    <property type="entry name" value="VWA"/>
    <property type="match status" value="1"/>
</dbReference>
<proteinExistence type="predicted"/>
<keyword evidence="4" id="KW-1185">Reference proteome</keyword>
<dbReference type="Pfam" id="PF00092">
    <property type="entry name" value="VWA"/>
    <property type="match status" value="1"/>
</dbReference>
<evidence type="ECO:0000256" key="1">
    <source>
        <dbReference type="SAM" id="Coils"/>
    </source>
</evidence>
<gene>
    <name evidence="3" type="ORF">M6B38_105665</name>
</gene>
<dbReference type="SUPFAM" id="SSF53300">
    <property type="entry name" value="vWA-like"/>
    <property type="match status" value="1"/>
</dbReference>